<evidence type="ECO:0000313" key="2">
    <source>
        <dbReference type="EMBL" id="GEN80488.1"/>
    </source>
</evidence>
<evidence type="ECO:0000313" key="3">
    <source>
        <dbReference type="Proteomes" id="UP000321484"/>
    </source>
</evidence>
<evidence type="ECO:0008006" key="4">
    <source>
        <dbReference type="Google" id="ProtNLM"/>
    </source>
</evidence>
<evidence type="ECO:0000256" key="1">
    <source>
        <dbReference type="SAM" id="MobiDB-lite"/>
    </source>
</evidence>
<keyword evidence="3" id="KW-1185">Reference proteome</keyword>
<name>A0A511YZ65_9CELL</name>
<sequence length="251" mass="27361">MSLGQDQEAPRRPDGAPDATGAAVSVEYCGEWYRVAWGDVFEVGREADLTIDENPFLHRRFLRLSSDAGLWWLENIGARISATVCDVGGGVQSWLPPGARLPLVFPVSTVTFLAGPTSYEFDVYLETSPYREVRTAVEAVGATTVGEARWTTSQLQLIVALAEPLLRRTGSGLSEIPSSAAAARRLGWTLTRFNRKLDNVCDKLDRHGVKGLRGGPAGHATSRRIRLVEYAVTSRLVTAAHLGLLDLEVDE</sequence>
<dbReference type="AlphaFoldDB" id="A0A511YZ65"/>
<protein>
    <recommendedName>
        <fullName evidence="4">FHA domain-containing protein</fullName>
    </recommendedName>
</protein>
<proteinExistence type="predicted"/>
<accession>A0A511YZ65</accession>
<dbReference type="OrthoDB" id="5000691at2"/>
<dbReference type="Proteomes" id="UP000321484">
    <property type="component" value="Unassembled WGS sequence"/>
</dbReference>
<dbReference type="EMBL" id="BJYK01000008">
    <property type="protein sequence ID" value="GEN80488.1"/>
    <property type="molecule type" value="Genomic_DNA"/>
</dbReference>
<gene>
    <name evidence="2" type="ORF">AFE02nite_22220</name>
</gene>
<organism evidence="2 3">
    <name type="scientific">Actinotalea fermentans</name>
    <dbReference type="NCBI Taxonomy" id="43671"/>
    <lineage>
        <taxon>Bacteria</taxon>
        <taxon>Bacillati</taxon>
        <taxon>Actinomycetota</taxon>
        <taxon>Actinomycetes</taxon>
        <taxon>Micrococcales</taxon>
        <taxon>Cellulomonadaceae</taxon>
        <taxon>Actinotalea</taxon>
    </lineage>
</organism>
<feature type="region of interest" description="Disordered" evidence="1">
    <location>
        <begin position="1"/>
        <end position="20"/>
    </location>
</feature>
<reference evidence="2 3" key="1">
    <citation type="submission" date="2019-07" db="EMBL/GenBank/DDBJ databases">
        <title>Whole genome shotgun sequence of Actinotalea fermentans NBRC 105374.</title>
        <authorList>
            <person name="Hosoyama A."/>
            <person name="Uohara A."/>
            <person name="Ohji S."/>
            <person name="Ichikawa N."/>
        </authorList>
    </citation>
    <scope>NUCLEOTIDE SEQUENCE [LARGE SCALE GENOMIC DNA]</scope>
    <source>
        <strain evidence="2 3">NBRC 105374</strain>
    </source>
</reference>
<comment type="caution">
    <text evidence="2">The sequence shown here is derived from an EMBL/GenBank/DDBJ whole genome shotgun (WGS) entry which is preliminary data.</text>
</comment>